<dbReference type="EMBL" id="BSTX01000003">
    <property type="protein sequence ID" value="GLZ79428.1"/>
    <property type="molecule type" value="Genomic_DNA"/>
</dbReference>
<evidence type="ECO:0000256" key="4">
    <source>
        <dbReference type="ARBA" id="ARBA00022729"/>
    </source>
</evidence>
<comment type="subcellular location">
    <subcellularLocation>
        <location evidence="1">Cell envelope</location>
    </subcellularLocation>
</comment>
<protein>
    <submittedName>
        <fullName evidence="6">ABC transporter substrate-binding protein</fullName>
    </submittedName>
</protein>
<feature type="domain" description="Fe/B12 periplasmic-binding" evidence="5">
    <location>
        <begin position="59"/>
        <end position="337"/>
    </location>
</feature>
<dbReference type="AlphaFoldDB" id="A0A9W6SNF1"/>
<dbReference type="GO" id="GO:0030288">
    <property type="term" value="C:outer membrane-bounded periplasmic space"/>
    <property type="evidence" value="ECO:0007669"/>
    <property type="project" value="TreeGrafter"/>
</dbReference>
<evidence type="ECO:0000256" key="1">
    <source>
        <dbReference type="ARBA" id="ARBA00004196"/>
    </source>
</evidence>
<dbReference type="RefSeq" id="WP_285664582.1">
    <property type="nucleotide sequence ID" value="NZ_BSTX01000003.1"/>
</dbReference>
<dbReference type="Proteomes" id="UP001165079">
    <property type="component" value="Unassembled WGS sequence"/>
</dbReference>
<dbReference type="PROSITE" id="PS50983">
    <property type="entry name" value="FE_B12_PBP"/>
    <property type="match status" value="1"/>
</dbReference>
<dbReference type="PANTHER" id="PTHR30532">
    <property type="entry name" value="IRON III DICITRATE-BINDING PERIPLASMIC PROTEIN"/>
    <property type="match status" value="1"/>
</dbReference>
<gene>
    <name evidence="6" type="ORF">Afil01_42350</name>
</gene>
<organism evidence="6 7">
    <name type="scientific">Actinorhabdospora filicis</name>
    <dbReference type="NCBI Taxonomy" id="1785913"/>
    <lineage>
        <taxon>Bacteria</taxon>
        <taxon>Bacillati</taxon>
        <taxon>Actinomycetota</taxon>
        <taxon>Actinomycetes</taxon>
        <taxon>Micromonosporales</taxon>
        <taxon>Micromonosporaceae</taxon>
        <taxon>Actinorhabdospora</taxon>
    </lineage>
</organism>
<evidence type="ECO:0000313" key="6">
    <source>
        <dbReference type="EMBL" id="GLZ79428.1"/>
    </source>
</evidence>
<keyword evidence="7" id="KW-1185">Reference proteome</keyword>
<dbReference type="SUPFAM" id="SSF53807">
    <property type="entry name" value="Helical backbone' metal receptor"/>
    <property type="match status" value="1"/>
</dbReference>
<dbReference type="Gene3D" id="3.40.50.1980">
    <property type="entry name" value="Nitrogenase molybdenum iron protein domain"/>
    <property type="match status" value="2"/>
</dbReference>
<sequence>MRHLSSSTITRRGLFGAGGALGLGALLAACGGKDDGKSGGSWSFTDDRGQTAKTDGAPKRIVAFVGAAAALHDLGLGDRVVGVFGPTTKADGSKDVQAGDLDVAKVTVVGNAWGEFNIEQYAALKPDLLVSNIYRGDEMWYVPEESKDKIFGLAPQVGLKVGGGTLQKHIDRYTELAKALGADLNSSTVTGAKGRWDAAVASLKAAAQENPGVRVLACSGDPDMFYASNPGMMADLAFFKECGVEVIVPAKPDDGGYFETISWENADRYPADLLLLDDRTAQLQPADLAAKPAWAKLPAVKANQITPWSSEPRYSYAGCAPLVERLAAAVKAAKKVA</sequence>
<name>A0A9W6SNF1_9ACTN</name>
<dbReference type="GO" id="GO:1901678">
    <property type="term" value="P:iron coordination entity transport"/>
    <property type="evidence" value="ECO:0007669"/>
    <property type="project" value="UniProtKB-ARBA"/>
</dbReference>
<evidence type="ECO:0000259" key="5">
    <source>
        <dbReference type="PROSITE" id="PS50983"/>
    </source>
</evidence>
<evidence type="ECO:0000256" key="2">
    <source>
        <dbReference type="ARBA" id="ARBA00008814"/>
    </source>
</evidence>
<evidence type="ECO:0000256" key="3">
    <source>
        <dbReference type="ARBA" id="ARBA00022448"/>
    </source>
</evidence>
<keyword evidence="3" id="KW-0813">Transport</keyword>
<evidence type="ECO:0000313" key="7">
    <source>
        <dbReference type="Proteomes" id="UP001165079"/>
    </source>
</evidence>
<dbReference type="InterPro" id="IPR002491">
    <property type="entry name" value="ABC_transptr_periplasmic_BD"/>
</dbReference>
<dbReference type="Pfam" id="PF01497">
    <property type="entry name" value="Peripla_BP_2"/>
    <property type="match status" value="1"/>
</dbReference>
<dbReference type="PANTHER" id="PTHR30532:SF24">
    <property type="entry name" value="FERRIC ENTEROBACTIN-BINDING PERIPLASMIC PROTEIN FEPB"/>
    <property type="match status" value="1"/>
</dbReference>
<comment type="caution">
    <text evidence="6">The sequence shown here is derived from an EMBL/GenBank/DDBJ whole genome shotgun (WGS) entry which is preliminary data.</text>
</comment>
<comment type="similarity">
    <text evidence="2">Belongs to the bacterial solute-binding protein 8 family.</text>
</comment>
<proteinExistence type="inferred from homology"/>
<accession>A0A9W6SNF1</accession>
<reference evidence="6" key="1">
    <citation type="submission" date="2023-03" db="EMBL/GenBank/DDBJ databases">
        <title>Actinorhabdospora filicis NBRC 111898.</title>
        <authorList>
            <person name="Ichikawa N."/>
            <person name="Sato H."/>
            <person name="Tonouchi N."/>
        </authorList>
    </citation>
    <scope>NUCLEOTIDE SEQUENCE</scope>
    <source>
        <strain evidence="6">NBRC 111898</strain>
    </source>
</reference>
<dbReference type="PROSITE" id="PS51257">
    <property type="entry name" value="PROKAR_LIPOPROTEIN"/>
    <property type="match status" value="1"/>
</dbReference>
<keyword evidence="4" id="KW-0732">Signal</keyword>
<dbReference type="InterPro" id="IPR051313">
    <property type="entry name" value="Bact_iron-sidero_bind"/>
</dbReference>